<dbReference type="GO" id="GO:0008324">
    <property type="term" value="F:monoatomic cation transmembrane transporter activity"/>
    <property type="evidence" value="ECO:0007669"/>
    <property type="project" value="InterPro"/>
</dbReference>
<gene>
    <name evidence="9" type="ORF">HMPREF9443_02089</name>
</gene>
<dbReference type="PANTHER" id="PTHR34584">
    <property type="entry name" value="NA(+)/H(+) ANTIPORTER SUBUNIT E1"/>
    <property type="match status" value="1"/>
</dbReference>
<sequence length="194" mass="21472">MVAVEKQGVLNDKKIVGSPMVHMTCLALVLFAFWMVLSGRTETKFVVYGILTAVVTTWVTYPLLLVPNKDGSKKYYVFGFSIPKMIMYFFWLMWQLVLANIDVLLATTGQELNIDPKVVRFRFKADNPMASVILANSITLTPGTVTMNVTDDGVYEIHALTVGAAAGVLDGGMQKKVADLYGEKFDFAVVESEE</sequence>
<accession>E8LGT5</accession>
<keyword evidence="3" id="KW-0050">Antiport</keyword>
<dbReference type="eggNOG" id="COG1863">
    <property type="taxonomic scope" value="Bacteria"/>
</dbReference>
<dbReference type="GO" id="GO:0005886">
    <property type="term" value="C:plasma membrane"/>
    <property type="evidence" value="ECO:0007669"/>
    <property type="project" value="UniProtKB-SubCell"/>
</dbReference>
<evidence type="ECO:0000256" key="6">
    <source>
        <dbReference type="ARBA" id="ARBA00022989"/>
    </source>
</evidence>
<evidence type="ECO:0000256" key="1">
    <source>
        <dbReference type="ARBA" id="ARBA00004651"/>
    </source>
</evidence>
<feature type="transmembrane region" description="Helical" evidence="8">
    <location>
        <begin position="45"/>
        <end position="65"/>
    </location>
</feature>
<evidence type="ECO:0000256" key="8">
    <source>
        <dbReference type="SAM" id="Phobius"/>
    </source>
</evidence>
<dbReference type="InterPro" id="IPR002758">
    <property type="entry name" value="Cation_antiport_E"/>
</dbReference>
<evidence type="ECO:0000256" key="3">
    <source>
        <dbReference type="ARBA" id="ARBA00022449"/>
    </source>
</evidence>
<name>E8LGT5_9FIRM</name>
<reference evidence="9 10" key="1">
    <citation type="submission" date="2011-01" db="EMBL/GenBank/DDBJ databases">
        <authorList>
            <person name="Weinstock G."/>
            <person name="Sodergren E."/>
            <person name="Clifton S."/>
            <person name="Fulton L."/>
            <person name="Fulton B."/>
            <person name="Courtney L."/>
            <person name="Fronick C."/>
            <person name="Harrison M."/>
            <person name="Strong C."/>
            <person name="Farmer C."/>
            <person name="Delahaunty K."/>
            <person name="Markovic C."/>
            <person name="Hall O."/>
            <person name="Minx P."/>
            <person name="Tomlinson C."/>
            <person name="Mitreva M."/>
            <person name="Hou S."/>
            <person name="Chen J."/>
            <person name="Wollam A."/>
            <person name="Pepin K.H."/>
            <person name="Johnson M."/>
            <person name="Bhonagiri V."/>
            <person name="Zhang X."/>
            <person name="Suruliraj S."/>
            <person name="Warren W."/>
            <person name="Chinwalla A."/>
            <person name="Mardis E.R."/>
            <person name="Wilson R.K."/>
        </authorList>
    </citation>
    <scope>NUCLEOTIDE SEQUENCE [LARGE SCALE GENOMIC DNA]</scope>
    <source>
        <strain evidence="9 10">YIT 12067</strain>
    </source>
</reference>
<keyword evidence="6 8" id="KW-1133">Transmembrane helix</keyword>
<dbReference type="GO" id="GO:0015297">
    <property type="term" value="F:antiporter activity"/>
    <property type="evidence" value="ECO:0007669"/>
    <property type="project" value="UniProtKB-KW"/>
</dbReference>
<evidence type="ECO:0000313" key="10">
    <source>
        <dbReference type="Proteomes" id="UP000004923"/>
    </source>
</evidence>
<evidence type="ECO:0000313" key="9">
    <source>
        <dbReference type="EMBL" id="EFY03946.1"/>
    </source>
</evidence>
<dbReference type="PANTHER" id="PTHR34584:SF1">
    <property type="entry name" value="NA(+)_H(+) ANTIPORTER SUBUNIT E1"/>
    <property type="match status" value="1"/>
</dbReference>
<comment type="caution">
    <text evidence="9">The sequence shown here is derived from an EMBL/GenBank/DDBJ whole genome shotgun (WGS) entry which is preliminary data.</text>
</comment>
<keyword evidence="7 8" id="KW-0472">Membrane</keyword>
<keyword evidence="10" id="KW-1185">Reference proteome</keyword>
<protein>
    <submittedName>
        <fullName evidence="9">Na+/H+ ion antiporter subunit</fullName>
    </submittedName>
</protein>
<organism evidence="9 10">
    <name type="scientific">Phascolarctobacterium succinatutens YIT 12067</name>
    <dbReference type="NCBI Taxonomy" id="626939"/>
    <lineage>
        <taxon>Bacteria</taxon>
        <taxon>Bacillati</taxon>
        <taxon>Bacillota</taxon>
        <taxon>Negativicutes</taxon>
        <taxon>Acidaminococcales</taxon>
        <taxon>Acidaminococcaceae</taxon>
        <taxon>Phascolarctobacterium</taxon>
    </lineage>
</organism>
<dbReference type="EMBL" id="AEVN01000114">
    <property type="protein sequence ID" value="EFY03946.1"/>
    <property type="molecule type" value="Genomic_DNA"/>
</dbReference>
<keyword evidence="5 8" id="KW-0812">Transmembrane</keyword>
<comment type="similarity">
    <text evidence="2">Belongs to the CPA3 antiporters (TC 2.A.63) subunit E family.</text>
</comment>
<evidence type="ECO:0000256" key="7">
    <source>
        <dbReference type="ARBA" id="ARBA00023136"/>
    </source>
</evidence>
<dbReference type="Proteomes" id="UP000004923">
    <property type="component" value="Unassembled WGS sequence"/>
</dbReference>
<keyword evidence="3" id="KW-0813">Transport</keyword>
<proteinExistence type="inferred from homology"/>
<keyword evidence="4" id="KW-1003">Cell membrane</keyword>
<dbReference type="HOGENOM" id="CLU_086615_2_0_9"/>
<evidence type="ECO:0000256" key="5">
    <source>
        <dbReference type="ARBA" id="ARBA00022692"/>
    </source>
</evidence>
<evidence type="ECO:0000256" key="2">
    <source>
        <dbReference type="ARBA" id="ARBA00006228"/>
    </source>
</evidence>
<comment type="subcellular location">
    <subcellularLocation>
        <location evidence="1">Cell membrane</location>
        <topology evidence="1">Multi-pass membrane protein</topology>
    </subcellularLocation>
</comment>
<feature type="transmembrane region" description="Helical" evidence="8">
    <location>
        <begin position="85"/>
        <end position="107"/>
    </location>
</feature>
<dbReference type="AlphaFoldDB" id="E8LGT5"/>
<feature type="transmembrane region" description="Helical" evidence="8">
    <location>
        <begin position="20"/>
        <end position="38"/>
    </location>
</feature>
<evidence type="ECO:0000256" key="4">
    <source>
        <dbReference type="ARBA" id="ARBA00022475"/>
    </source>
</evidence>
<dbReference type="Pfam" id="PF01899">
    <property type="entry name" value="MNHE"/>
    <property type="match status" value="1"/>
</dbReference>